<feature type="transmembrane region" description="Helical" evidence="1">
    <location>
        <begin position="30"/>
        <end position="50"/>
    </location>
</feature>
<reference evidence="2 3" key="1">
    <citation type="submission" date="2024-09" db="EMBL/GenBank/DDBJ databases">
        <authorList>
            <person name="Sun Q."/>
            <person name="Mori K."/>
        </authorList>
    </citation>
    <scope>NUCLEOTIDE SEQUENCE [LARGE SCALE GENOMIC DNA]</scope>
    <source>
        <strain evidence="2 3">NCAIM B.02610</strain>
    </source>
</reference>
<dbReference type="RefSeq" id="WP_335962945.1">
    <property type="nucleotide sequence ID" value="NZ_JAXBLX010000038.1"/>
</dbReference>
<sequence>MIGKVIVLLVLYTVLLLFDFSRLKKNEKQVIYIYSIIIGISFYLSVDFILQVDWPNLKDLINAVFLGPAQRIVDYFMGK</sequence>
<dbReference type="Proteomes" id="UP001589838">
    <property type="component" value="Unassembled WGS sequence"/>
</dbReference>
<evidence type="ECO:0000256" key="1">
    <source>
        <dbReference type="SAM" id="Phobius"/>
    </source>
</evidence>
<dbReference type="EMBL" id="JBHLUX010000086">
    <property type="protein sequence ID" value="MFC0472728.1"/>
    <property type="molecule type" value="Genomic_DNA"/>
</dbReference>
<keyword evidence="1" id="KW-0812">Transmembrane</keyword>
<comment type="caution">
    <text evidence="2">The sequence shown here is derived from an EMBL/GenBank/DDBJ whole genome shotgun (WGS) entry which is preliminary data.</text>
</comment>
<keyword evidence="1" id="KW-0472">Membrane</keyword>
<evidence type="ECO:0000313" key="2">
    <source>
        <dbReference type="EMBL" id="MFC0472728.1"/>
    </source>
</evidence>
<protein>
    <recommendedName>
        <fullName evidence="4">Holin</fullName>
    </recommendedName>
</protein>
<name>A0ABV6KHD7_9BACI</name>
<proteinExistence type="predicted"/>
<organism evidence="2 3">
    <name type="scientific">Halalkalibacter kiskunsagensis</name>
    <dbReference type="NCBI Taxonomy" id="1548599"/>
    <lineage>
        <taxon>Bacteria</taxon>
        <taxon>Bacillati</taxon>
        <taxon>Bacillota</taxon>
        <taxon>Bacilli</taxon>
        <taxon>Bacillales</taxon>
        <taxon>Bacillaceae</taxon>
        <taxon>Halalkalibacter</taxon>
    </lineage>
</organism>
<feature type="transmembrane region" description="Helical" evidence="1">
    <location>
        <begin position="6"/>
        <end position="23"/>
    </location>
</feature>
<evidence type="ECO:0008006" key="4">
    <source>
        <dbReference type="Google" id="ProtNLM"/>
    </source>
</evidence>
<accession>A0ABV6KHD7</accession>
<evidence type="ECO:0000313" key="3">
    <source>
        <dbReference type="Proteomes" id="UP001589838"/>
    </source>
</evidence>
<keyword evidence="1" id="KW-1133">Transmembrane helix</keyword>
<keyword evidence="3" id="KW-1185">Reference proteome</keyword>
<gene>
    <name evidence="2" type="ORF">ACFFHM_20145</name>
</gene>